<accession>X6LZA5</accession>
<reference evidence="1 2" key="1">
    <citation type="journal article" date="2013" name="Curr. Biol.">
        <title>The Genome of the Foraminiferan Reticulomyxa filosa.</title>
        <authorList>
            <person name="Glockner G."/>
            <person name="Hulsmann N."/>
            <person name="Schleicher M."/>
            <person name="Noegel A.A."/>
            <person name="Eichinger L."/>
            <person name="Gallinger C."/>
            <person name="Pawlowski J."/>
            <person name="Sierra R."/>
            <person name="Euteneuer U."/>
            <person name="Pillet L."/>
            <person name="Moustafa A."/>
            <person name="Platzer M."/>
            <person name="Groth M."/>
            <person name="Szafranski K."/>
            <person name="Schliwa M."/>
        </authorList>
    </citation>
    <scope>NUCLEOTIDE SEQUENCE [LARGE SCALE GENOMIC DNA]</scope>
</reference>
<sequence>MYFMKKLKNIDKFHEYEKNTIVNFFQKILKIKRKTQNFEKFRNKNKNPKHILNYTITHILKNIFVKCCFMETS</sequence>
<dbReference type="AlphaFoldDB" id="X6LZA5"/>
<name>X6LZA5_RETFI</name>
<proteinExistence type="predicted"/>
<evidence type="ECO:0000313" key="1">
    <source>
        <dbReference type="EMBL" id="ETO06929.1"/>
    </source>
</evidence>
<keyword evidence="2" id="KW-1185">Reference proteome</keyword>
<dbReference type="EMBL" id="ASPP01026669">
    <property type="protein sequence ID" value="ETO06929.1"/>
    <property type="molecule type" value="Genomic_DNA"/>
</dbReference>
<protein>
    <submittedName>
        <fullName evidence="1">Uncharacterized protein</fullName>
    </submittedName>
</protein>
<evidence type="ECO:0000313" key="2">
    <source>
        <dbReference type="Proteomes" id="UP000023152"/>
    </source>
</evidence>
<gene>
    <name evidence="1" type="ORF">RFI_30463</name>
</gene>
<dbReference type="Proteomes" id="UP000023152">
    <property type="component" value="Unassembled WGS sequence"/>
</dbReference>
<comment type="caution">
    <text evidence="1">The sequence shown here is derived from an EMBL/GenBank/DDBJ whole genome shotgun (WGS) entry which is preliminary data.</text>
</comment>
<organism evidence="1 2">
    <name type="scientific">Reticulomyxa filosa</name>
    <dbReference type="NCBI Taxonomy" id="46433"/>
    <lineage>
        <taxon>Eukaryota</taxon>
        <taxon>Sar</taxon>
        <taxon>Rhizaria</taxon>
        <taxon>Retaria</taxon>
        <taxon>Foraminifera</taxon>
        <taxon>Monothalamids</taxon>
        <taxon>Reticulomyxidae</taxon>
        <taxon>Reticulomyxa</taxon>
    </lineage>
</organism>